<dbReference type="Proteomes" id="UP001151760">
    <property type="component" value="Unassembled WGS sequence"/>
</dbReference>
<reference evidence="2" key="1">
    <citation type="journal article" date="2022" name="Int. J. Mol. Sci.">
        <title>Draft Genome of Tanacetum Coccineum: Genomic Comparison of Closely Related Tanacetum-Family Plants.</title>
        <authorList>
            <person name="Yamashiro T."/>
            <person name="Shiraishi A."/>
            <person name="Nakayama K."/>
            <person name="Satake H."/>
        </authorList>
    </citation>
    <scope>NUCLEOTIDE SEQUENCE</scope>
</reference>
<feature type="compositionally biased region" description="Basic residues" evidence="1">
    <location>
        <begin position="192"/>
        <end position="201"/>
    </location>
</feature>
<dbReference type="EMBL" id="BQNB010016008">
    <property type="protein sequence ID" value="GJT46715.1"/>
    <property type="molecule type" value="Genomic_DNA"/>
</dbReference>
<protein>
    <submittedName>
        <fullName evidence="2">Uncharacterized protein</fullName>
    </submittedName>
</protein>
<reference evidence="2" key="2">
    <citation type="submission" date="2022-01" db="EMBL/GenBank/DDBJ databases">
        <authorList>
            <person name="Yamashiro T."/>
            <person name="Shiraishi A."/>
            <person name="Satake H."/>
            <person name="Nakayama K."/>
        </authorList>
    </citation>
    <scope>NUCLEOTIDE SEQUENCE</scope>
</reference>
<organism evidence="2 3">
    <name type="scientific">Tanacetum coccineum</name>
    <dbReference type="NCBI Taxonomy" id="301880"/>
    <lineage>
        <taxon>Eukaryota</taxon>
        <taxon>Viridiplantae</taxon>
        <taxon>Streptophyta</taxon>
        <taxon>Embryophyta</taxon>
        <taxon>Tracheophyta</taxon>
        <taxon>Spermatophyta</taxon>
        <taxon>Magnoliopsida</taxon>
        <taxon>eudicotyledons</taxon>
        <taxon>Gunneridae</taxon>
        <taxon>Pentapetalae</taxon>
        <taxon>asterids</taxon>
        <taxon>campanulids</taxon>
        <taxon>Asterales</taxon>
        <taxon>Asteraceae</taxon>
        <taxon>Asteroideae</taxon>
        <taxon>Anthemideae</taxon>
        <taxon>Anthemidinae</taxon>
        <taxon>Tanacetum</taxon>
    </lineage>
</organism>
<comment type="caution">
    <text evidence="2">The sequence shown here is derived from an EMBL/GenBank/DDBJ whole genome shotgun (WGS) entry which is preliminary data.</text>
</comment>
<keyword evidence="3" id="KW-1185">Reference proteome</keyword>
<feature type="region of interest" description="Disordered" evidence="1">
    <location>
        <begin position="190"/>
        <end position="215"/>
    </location>
</feature>
<name>A0ABQ5E779_9ASTR</name>
<evidence type="ECO:0000313" key="2">
    <source>
        <dbReference type="EMBL" id="GJT46715.1"/>
    </source>
</evidence>
<feature type="region of interest" description="Disordered" evidence="1">
    <location>
        <begin position="41"/>
        <end position="124"/>
    </location>
</feature>
<sequence>MVKKGKHLLRESTPLFDTLLYTPTQLRVLLQKVLYEAQHTPYLPPTSEVPNEPQTDSSPAQTSEVPIEQQPDLSPRPSPTPIIPDSIPETSGGNLGGHSSSDKSLSGNARGVPFAKGESLVQRDPLFDEITEDTVDHMKQSNDQDEGGNMRNGTEEKLKVLKEQIESTVGHTEIAEKCLNSFESVEVMARKSTSRVRKVKRKEAEDEEKLPMKLS</sequence>
<gene>
    <name evidence="2" type="ORF">Tco_0955430</name>
</gene>
<feature type="compositionally biased region" description="Polar residues" evidence="1">
    <location>
        <begin position="48"/>
        <end position="64"/>
    </location>
</feature>
<proteinExistence type="predicted"/>
<accession>A0ABQ5E779</accession>
<evidence type="ECO:0000256" key="1">
    <source>
        <dbReference type="SAM" id="MobiDB-lite"/>
    </source>
</evidence>
<feature type="compositionally biased region" description="Polar residues" evidence="1">
    <location>
        <begin position="89"/>
        <end position="107"/>
    </location>
</feature>
<evidence type="ECO:0000313" key="3">
    <source>
        <dbReference type="Proteomes" id="UP001151760"/>
    </source>
</evidence>